<dbReference type="Gene3D" id="3.90.1720.10">
    <property type="entry name" value="endopeptidase domain like (from Nostoc punctiforme)"/>
    <property type="match status" value="1"/>
</dbReference>
<reference evidence="2 3" key="1">
    <citation type="submission" date="2024-04" db="EMBL/GenBank/DDBJ databases">
        <title>Biological Control Activity of Plant Growth Promoting Rhizobacteria Burkholderia pyrrocinia BX1 against Tobacco black shank Introduction Tobacco black shank (TBS) caused by the oomycete Phytophthora. nicotianae (P. nicotianae) has become a destructive soil.</title>
        <authorList>
            <person name="Liu X."/>
            <person name="Shu C."/>
        </authorList>
    </citation>
    <scope>NUCLEOTIDE SEQUENCE [LARGE SCALE GENOMIC DNA]</scope>
    <source>
        <strain evidence="2 3">BX1</strain>
    </source>
</reference>
<protein>
    <recommendedName>
        <fullName evidence="4">NlpC/P60 domain-containing protein</fullName>
    </recommendedName>
</protein>
<dbReference type="Proteomes" id="UP001484179">
    <property type="component" value="Chromosome 2"/>
</dbReference>
<proteinExistence type="predicted"/>
<keyword evidence="3" id="KW-1185">Reference proteome</keyword>
<feature type="signal peptide" evidence="1">
    <location>
        <begin position="1"/>
        <end position="23"/>
    </location>
</feature>
<dbReference type="RefSeq" id="WP_342310129.1">
    <property type="nucleotide sequence ID" value="NZ_CP150850.1"/>
</dbReference>
<evidence type="ECO:0000313" key="2">
    <source>
        <dbReference type="EMBL" id="WZW56182.1"/>
    </source>
</evidence>
<dbReference type="SUPFAM" id="SSF54001">
    <property type="entry name" value="Cysteine proteinases"/>
    <property type="match status" value="1"/>
</dbReference>
<evidence type="ECO:0000313" key="3">
    <source>
        <dbReference type="Proteomes" id="UP001484179"/>
    </source>
</evidence>
<sequence length="320" mass="34850">MLKTLAVVLVCLSGYLPYSTALAQTPSGSMRPYVLETVKMLYDTRKLGGYDIHRRFTQDLNYGDYCCVKATRPLAGGTPYKTMCVAAVVETMVEAVNLYARKTGDRAFQSKFPSSRIDNGTRTSLIPNVFKYAGTDSPGTGYALALLGLGRELPFEQLQPGDFVTFNRNGGTGHAVVFLGYLASDHSSPTSVFSGDVVGFRYFSAQGQNRPDGGFGYRNAYFMKKCPVPRGKDDDCNVIGVSIKPDGTVSQSRRLFNAGEMFIPNQWNTDVALEKLRQTVAKGFEMDGLERGAGLEEAVQAELQKPLSVDPSVFVDGSGQ</sequence>
<keyword evidence="1" id="KW-0732">Signal</keyword>
<dbReference type="EMBL" id="CP150850">
    <property type="protein sequence ID" value="WZW56182.1"/>
    <property type="molecule type" value="Genomic_DNA"/>
</dbReference>
<accession>A0ABZ3BNT7</accession>
<name>A0ABZ3BNT7_BURPY</name>
<feature type="chain" id="PRO_5047196654" description="NlpC/P60 domain-containing protein" evidence="1">
    <location>
        <begin position="24"/>
        <end position="320"/>
    </location>
</feature>
<evidence type="ECO:0008006" key="4">
    <source>
        <dbReference type="Google" id="ProtNLM"/>
    </source>
</evidence>
<gene>
    <name evidence="2" type="ORF">WN985_26885</name>
</gene>
<dbReference type="InterPro" id="IPR038765">
    <property type="entry name" value="Papain-like_cys_pep_sf"/>
</dbReference>
<evidence type="ECO:0000256" key="1">
    <source>
        <dbReference type="SAM" id="SignalP"/>
    </source>
</evidence>
<organism evidence="2 3">
    <name type="scientific">Burkholderia pyrrocinia</name>
    <name type="common">Pseudomonas pyrrocinia</name>
    <dbReference type="NCBI Taxonomy" id="60550"/>
    <lineage>
        <taxon>Bacteria</taxon>
        <taxon>Pseudomonadati</taxon>
        <taxon>Pseudomonadota</taxon>
        <taxon>Betaproteobacteria</taxon>
        <taxon>Burkholderiales</taxon>
        <taxon>Burkholderiaceae</taxon>
        <taxon>Burkholderia</taxon>
        <taxon>Burkholderia cepacia complex</taxon>
    </lineage>
</organism>